<feature type="region of interest" description="Disordered" evidence="1">
    <location>
        <begin position="1"/>
        <end position="52"/>
    </location>
</feature>
<feature type="region of interest" description="Disordered" evidence="1">
    <location>
        <begin position="73"/>
        <end position="92"/>
    </location>
</feature>
<accession>A0AAP0FCG1</accession>
<evidence type="ECO:0000313" key="3">
    <source>
        <dbReference type="Proteomes" id="UP001419268"/>
    </source>
</evidence>
<feature type="compositionally biased region" description="Basic residues" evidence="1">
    <location>
        <begin position="10"/>
        <end position="22"/>
    </location>
</feature>
<dbReference type="EMBL" id="JBBNAG010000009">
    <property type="protein sequence ID" value="KAK9105992.1"/>
    <property type="molecule type" value="Genomic_DNA"/>
</dbReference>
<feature type="compositionally biased region" description="Basic residues" evidence="1">
    <location>
        <begin position="38"/>
        <end position="47"/>
    </location>
</feature>
<organism evidence="2 3">
    <name type="scientific">Stephania cephalantha</name>
    <dbReference type="NCBI Taxonomy" id="152367"/>
    <lineage>
        <taxon>Eukaryota</taxon>
        <taxon>Viridiplantae</taxon>
        <taxon>Streptophyta</taxon>
        <taxon>Embryophyta</taxon>
        <taxon>Tracheophyta</taxon>
        <taxon>Spermatophyta</taxon>
        <taxon>Magnoliopsida</taxon>
        <taxon>Ranunculales</taxon>
        <taxon>Menispermaceae</taxon>
        <taxon>Menispermoideae</taxon>
        <taxon>Cissampelideae</taxon>
        <taxon>Stephania</taxon>
    </lineage>
</organism>
<sequence length="238" mass="26715">MAAAAWSWWSRRRRRGRQRRGKAAAAVTAGTCEAAVARQRRRQRRRAPAVAPAAARIQQRRLRTAAAGRWRVGSGAGNGVEQRRGDALPGRSIPTRQQWWTKRRDFDEARRREGFKWILKAMEAIVERQVRISRRERDVLRTIRDFSRAPLISLIRDVLGTAGDAASYDPKSAGVARLRCEAAVDATAVRAAEGDDDGDGFGSVATVRRALRDGPTAVRVLERREETAGVRGERRRRE</sequence>
<proteinExistence type="predicted"/>
<name>A0AAP0FCG1_9MAGN</name>
<gene>
    <name evidence="2" type="ORF">Scep_022836</name>
</gene>
<dbReference type="AlphaFoldDB" id="A0AAP0FCG1"/>
<comment type="caution">
    <text evidence="2">The sequence shown here is derived from an EMBL/GenBank/DDBJ whole genome shotgun (WGS) entry which is preliminary data.</text>
</comment>
<keyword evidence="3" id="KW-1185">Reference proteome</keyword>
<feature type="compositionally biased region" description="Low complexity" evidence="1">
    <location>
        <begin position="23"/>
        <end position="37"/>
    </location>
</feature>
<reference evidence="2 3" key="1">
    <citation type="submission" date="2024-01" db="EMBL/GenBank/DDBJ databases">
        <title>Genome assemblies of Stephania.</title>
        <authorList>
            <person name="Yang L."/>
        </authorList>
    </citation>
    <scope>NUCLEOTIDE SEQUENCE [LARGE SCALE GENOMIC DNA]</scope>
    <source>
        <strain evidence="2">JXDWG</strain>
        <tissue evidence="2">Leaf</tissue>
    </source>
</reference>
<dbReference type="Proteomes" id="UP001419268">
    <property type="component" value="Unassembled WGS sequence"/>
</dbReference>
<protein>
    <submittedName>
        <fullName evidence="2">Uncharacterized protein</fullName>
    </submittedName>
</protein>
<evidence type="ECO:0000313" key="2">
    <source>
        <dbReference type="EMBL" id="KAK9105992.1"/>
    </source>
</evidence>
<evidence type="ECO:0000256" key="1">
    <source>
        <dbReference type="SAM" id="MobiDB-lite"/>
    </source>
</evidence>